<accession>A0AAN9KCF4</accession>
<sequence>MERFKSGQIITDLALAKGVHSCHSNFYYLHVDFRSRFDINISGIASCFSSCQNDHNKSAFSWFLMKRNRELPGVFQASSSRDLKPTGFYALGACLLLHLIRRLCYNNSACLLLPDLWTKSVVLSLELKLQLQLLPTDESQVTELEILNALALGCYPTLYSAKE</sequence>
<proteinExistence type="predicted"/>
<organism evidence="1 2">
    <name type="scientific">Canavalia gladiata</name>
    <name type="common">Sword bean</name>
    <name type="synonym">Dolichos gladiatus</name>
    <dbReference type="NCBI Taxonomy" id="3824"/>
    <lineage>
        <taxon>Eukaryota</taxon>
        <taxon>Viridiplantae</taxon>
        <taxon>Streptophyta</taxon>
        <taxon>Embryophyta</taxon>
        <taxon>Tracheophyta</taxon>
        <taxon>Spermatophyta</taxon>
        <taxon>Magnoliopsida</taxon>
        <taxon>eudicotyledons</taxon>
        <taxon>Gunneridae</taxon>
        <taxon>Pentapetalae</taxon>
        <taxon>rosids</taxon>
        <taxon>fabids</taxon>
        <taxon>Fabales</taxon>
        <taxon>Fabaceae</taxon>
        <taxon>Papilionoideae</taxon>
        <taxon>50 kb inversion clade</taxon>
        <taxon>NPAAA clade</taxon>
        <taxon>indigoferoid/millettioid clade</taxon>
        <taxon>Phaseoleae</taxon>
        <taxon>Canavalia</taxon>
    </lineage>
</organism>
<comment type="caution">
    <text evidence="1">The sequence shown here is derived from an EMBL/GenBank/DDBJ whole genome shotgun (WGS) entry which is preliminary data.</text>
</comment>
<dbReference type="EMBL" id="JAYMYQ010000008">
    <property type="protein sequence ID" value="KAK7314925.1"/>
    <property type="molecule type" value="Genomic_DNA"/>
</dbReference>
<keyword evidence="2" id="KW-1185">Reference proteome</keyword>
<dbReference type="Proteomes" id="UP001367508">
    <property type="component" value="Unassembled WGS sequence"/>
</dbReference>
<evidence type="ECO:0000313" key="1">
    <source>
        <dbReference type="EMBL" id="KAK7314925.1"/>
    </source>
</evidence>
<dbReference type="AlphaFoldDB" id="A0AAN9KCF4"/>
<protein>
    <submittedName>
        <fullName evidence="1">Uncharacterized protein</fullName>
    </submittedName>
</protein>
<name>A0AAN9KCF4_CANGL</name>
<evidence type="ECO:0000313" key="2">
    <source>
        <dbReference type="Proteomes" id="UP001367508"/>
    </source>
</evidence>
<reference evidence="1 2" key="1">
    <citation type="submission" date="2024-01" db="EMBL/GenBank/DDBJ databases">
        <title>The genomes of 5 underutilized Papilionoideae crops provide insights into root nodulation and disease resistanc.</title>
        <authorList>
            <person name="Jiang F."/>
        </authorList>
    </citation>
    <scope>NUCLEOTIDE SEQUENCE [LARGE SCALE GENOMIC DNA]</scope>
    <source>
        <strain evidence="1">LVBAO_FW01</strain>
        <tissue evidence="1">Leaves</tissue>
    </source>
</reference>
<gene>
    <name evidence="1" type="ORF">VNO77_33455</name>
</gene>